<evidence type="ECO:0000259" key="2">
    <source>
        <dbReference type="PROSITE" id="PS51782"/>
    </source>
</evidence>
<dbReference type="Gene3D" id="3.10.350.10">
    <property type="entry name" value="LysM domain"/>
    <property type="match status" value="1"/>
</dbReference>
<evidence type="ECO:0000313" key="3">
    <source>
        <dbReference type="EMBL" id="TDN29189.1"/>
    </source>
</evidence>
<feature type="region of interest" description="Disordered" evidence="1">
    <location>
        <begin position="99"/>
        <end position="151"/>
    </location>
</feature>
<dbReference type="Pfam" id="PF01476">
    <property type="entry name" value="LysM"/>
    <property type="match status" value="1"/>
</dbReference>
<gene>
    <name evidence="3" type="ORF">CEE75_11465</name>
</gene>
<evidence type="ECO:0000256" key="1">
    <source>
        <dbReference type="SAM" id="MobiDB-lite"/>
    </source>
</evidence>
<evidence type="ECO:0000313" key="4">
    <source>
        <dbReference type="Proteomes" id="UP000295195"/>
    </source>
</evidence>
<dbReference type="AlphaFoldDB" id="A0A4R6CRQ8"/>
<dbReference type="SMART" id="SM00257">
    <property type="entry name" value="LysM"/>
    <property type="match status" value="1"/>
</dbReference>
<dbReference type="Proteomes" id="UP000295195">
    <property type="component" value="Unassembled WGS sequence"/>
</dbReference>
<dbReference type="EMBL" id="NKLP01000232">
    <property type="protein sequence ID" value="TDN29189.1"/>
    <property type="molecule type" value="Genomic_DNA"/>
</dbReference>
<accession>A0A4R6CRQ8</accession>
<comment type="caution">
    <text evidence="3">The sequence shown here is derived from an EMBL/GenBank/DDBJ whole genome shotgun (WGS) entry which is preliminary data.</text>
</comment>
<organism evidence="3 4">
    <name type="scientific">Lactobacillus crispatus</name>
    <dbReference type="NCBI Taxonomy" id="47770"/>
    <lineage>
        <taxon>Bacteria</taxon>
        <taxon>Bacillati</taxon>
        <taxon>Bacillota</taxon>
        <taxon>Bacilli</taxon>
        <taxon>Lactobacillales</taxon>
        <taxon>Lactobacillaceae</taxon>
        <taxon>Lactobacillus</taxon>
    </lineage>
</organism>
<dbReference type="CDD" id="cd00118">
    <property type="entry name" value="LysM"/>
    <property type="match status" value="1"/>
</dbReference>
<reference evidence="3 4" key="1">
    <citation type="submission" date="2017-06" db="EMBL/GenBank/DDBJ databases">
        <authorList>
            <person name="Swanenburg J."/>
            <person name="Kort R."/>
        </authorList>
    </citation>
    <scope>NUCLEOTIDE SEQUENCE [LARGE SCALE GENOMIC DNA]</scope>
    <source>
        <strain evidence="3 4">RL05</strain>
    </source>
</reference>
<dbReference type="InterPro" id="IPR036779">
    <property type="entry name" value="LysM_dom_sf"/>
</dbReference>
<dbReference type="SUPFAM" id="SSF54106">
    <property type="entry name" value="LysM domain"/>
    <property type="match status" value="1"/>
</dbReference>
<feature type="compositionally biased region" description="Low complexity" evidence="1">
    <location>
        <begin position="99"/>
        <end position="120"/>
    </location>
</feature>
<protein>
    <submittedName>
        <fullName evidence="3">Peptidoglycan-binding protein LysM</fullName>
    </submittedName>
</protein>
<name>A0A4R6CRQ8_9LACO</name>
<dbReference type="PROSITE" id="PS51782">
    <property type="entry name" value="LYSM"/>
    <property type="match status" value="1"/>
</dbReference>
<feature type="domain" description="LysM" evidence="2">
    <location>
        <begin position="32"/>
        <end position="77"/>
    </location>
</feature>
<dbReference type="Gene3D" id="1.10.530.10">
    <property type="match status" value="1"/>
</dbReference>
<dbReference type="RefSeq" id="WP_005730034.1">
    <property type="nucleotide sequence ID" value="NZ_JABERQ010000039.1"/>
</dbReference>
<sequence length="230" mass="24695">MKLSVRQAILFLVGGVAGAVGIQQNSSTAHAEVVTVHKNDTTWKISKDHHTTVHQIVKDNHLKEGGSKIYVGQKLDVNKPGTQSKDHHKAPKNVAYAATTTNQNNGQTSNYSSSTQNGYSASNTTQGSSYNSQYQAPVSQTPKSSASNYQSTATGGEAAAKAWIASRESGGNYSAVNASSGAYGKYQLLPGYLHGDYSPANQEKTADNYVHGRYGSWQNAKAFWQANGWY</sequence>
<feature type="compositionally biased region" description="Polar residues" evidence="1">
    <location>
        <begin position="121"/>
        <end position="151"/>
    </location>
</feature>
<proteinExistence type="predicted"/>
<dbReference type="InterPro" id="IPR018392">
    <property type="entry name" value="LysM"/>
</dbReference>